<dbReference type="EMBL" id="LXEQ01000003">
    <property type="protein sequence ID" value="OAT33091.1"/>
    <property type="molecule type" value="Genomic_DNA"/>
</dbReference>
<dbReference type="RefSeq" id="WP_064540494.1">
    <property type="nucleotide sequence ID" value="NZ_LXEQ01000003.1"/>
</dbReference>
<gene>
    <name evidence="3" type="ORF">M976_00369</name>
</gene>
<protein>
    <submittedName>
        <fullName evidence="3">Galactosamine-6-phosphate isomerase/galactosamine-6-phosphate deaminase</fullName>
        <ecNumber evidence="3">3.5.99.6</ecNumber>
        <ecNumber evidence="3">5.3.1.-</ecNumber>
    </submittedName>
</protein>
<accession>A0ABX2WDG1</accession>
<keyword evidence="3" id="KW-0413">Isomerase</keyword>
<dbReference type="Pfam" id="PF01182">
    <property type="entry name" value="Glucosamine_iso"/>
    <property type="match status" value="1"/>
</dbReference>
<comment type="caution">
    <text evidence="3">The sequence shown here is derived from an EMBL/GenBank/DDBJ whole genome shotgun (WGS) entry which is preliminary data.</text>
</comment>
<name>A0ABX2WDG1_9ENTR</name>
<evidence type="ECO:0000313" key="3">
    <source>
        <dbReference type="EMBL" id="OAT33091.1"/>
    </source>
</evidence>
<dbReference type="EC" id="5.3.1.-" evidence="3"/>
<dbReference type="PROSITE" id="PS01161">
    <property type="entry name" value="GLC_GALNAC_ISOMERASE"/>
    <property type="match status" value="1"/>
</dbReference>
<sequence length="244" mass="27333">MDAMAFHRCADYQALSEKASECLIRAITQNPQATICVATGGTPLLTYSMFVSKVKQRNIDISQITFVKLDEWLNIPLNADGTCETFLQTHIIQPLNIAPERFISFRSQNVDDKECQRVIELITQNGGIDLCVLGLGKNGHLGLNEPGDSLEPACHITVLDEHTRQHAMIKDSEQPVECGITLGLREIMAAREILFLVAGERKQSAFSKLQEKKVSCQTPSSFLWMHQNVHCLYDSTRFTPNLEN</sequence>
<evidence type="ECO:0000259" key="2">
    <source>
        <dbReference type="Pfam" id="PF01182"/>
    </source>
</evidence>
<dbReference type="InterPro" id="IPR006148">
    <property type="entry name" value="Glc/Gal-6P_isomerase"/>
</dbReference>
<dbReference type="InterPro" id="IPR037171">
    <property type="entry name" value="NagB/RpiA_transferase-like"/>
</dbReference>
<reference evidence="3 4" key="1">
    <citation type="submission" date="2016-04" db="EMBL/GenBank/DDBJ databases">
        <title>ATOL: Assembling a taxonomically balanced genome-scale reconstruction of the evolutionary history of the Enterobacteriaceae.</title>
        <authorList>
            <person name="Plunkett G.III."/>
            <person name="Neeno-Eckwall E.C."/>
            <person name="Glasner J.D."/>
            <person name="Perna N.T."/>
        </authorList>
    </citation>
    <scope>NUCLEOTIDE SEQUENCE [LARGE SCALE GENOMIC DNA]</scope>
    <source>
        <strain evidence="3 4">ATCC 51602</strain>
    </source>
</reference>
<feature type="domain" description="Glucosamine/galactosamine-6-phosphate isomerase" evidence="2">
    <location>
        <begin position="13"/>
        <end position="224"/>
    </location>
</feature>
<dbReference type="Proteomes" id="UP000078407">
    <property type="component" value="Unassembled WGS sequence"/>
</dbReference>
<dbReference type="PANTHER" id="PTHR11280:SF5">
    <property type="entry name" value="GLUCOSAMINE-6-PHOSPHATE ISOMERASE"/>
    <property type="match status" value="1"/>
</dbReference>
<evidence type="ECO:0000313" key="4">
    <source>
        <dbReference type="Proteomes" id="UP000078407"/>
    </source>
</evidence>
<keyword evidence="1 3" id="KW-0378">Hydrolase</keyword>
<dbReference type="EC" id="3.5.99.6" evidence="3"/>
<dbReference type="Gene3D" id="3.40.50.1360">
    <property type="match status" value="1"/>
</dbReference>
<organism evidence="3 4">
    <name type="scientific">Buttiauxella ferragutiae ATCC 51602</name>
    <dbReference type="NCBI Taxonomy" id="1354252"/>
    <lineage>
        <taxon>Bacteria</taxon>
        <taxon>Pseudomonadati</taxon>
        <taxon>Pseudomonadota</taxon>
        <taxon>Gammaproteobacteria</taxon>
        <taxon>Enterobacterales</taxon>
        <taxon>Enterobacteriaceae</taxon>
        <taxon>Buttiauxella</taxon>
    </lineage>
</organism>
<dbReference type="InterPro" id="IPR018321">
    <property type="entry name" value="Glucosamine6P_isomerase_CS"/>
</dbReference>
<dbReference type="GO" id="GO:0016853">
    <property type="term" value="F:isomerase activity"/>
    <property type="evidence" value="ECO:0007669"/>
    <property type="project" value="UniProtKB-KW"/>
</dbReference>
<dbReference type="SUPFAM" id="SSF100950">
    <property type="entry name" value="NagB/RpiA/CoA transferase-like"/>
    <property type="match status" value="1"/>
</dbReference>
<dbReference type="PANTHER" id="PTHR11280">
    <property type="entry name" value="GLUCOSAMINE-6-PHOSPHATE ISOMERASE"/>
    <property type="match status" value="1"/>
</dbReference>
<evidence type="ECO:0000256" key="1">
    <source>
        <dbReference type="ARBA" id="ARBA00022801"/>
    </source>
</evidence>
<keyword evidence="4" id="KW-1185">Reference proteome</keyword>
<proteinExistence type="predicted"/>
<dbReference type="GO" id="GO:0004342">
    <property type="term" value="F:glucosamine-6-phosphate deaminase activity"/>
    <property type="evidence" value="ECO:0007669"/>
    <property type="project" value="UniProtKB-EC"/>
</dbReference>
<dbReference type="NCBIfam" id="NF007291">
    <property type="entry name" value="PRK09762.1"/>
    <property type="match status" value="1"/>
</dbReference>
<dbReference type="InterPro" id="IPR004547">
    <property type="entry name" value="Glucosamine6P_isomerase"/>
</dbReference>